<sequence>MSDFPPLAELAAQEEELQLRSFTNDDAWALGAALVARAQDGRLPVAIEISRHSHQLFHAAMTGATPDNDAWIARKAATVHRFGHSSLYVGQRSREAGTTFEEQFGLDPQQYVAHGGGFPLLVRDVGPVGVVVVSGLPQVEDHAMVVAALRELVTRQSA</sequence>
<dbReference type="STRING" id="1522368.IN07_00275"/>
<evidence type="ECO:0000313" key="3">
    <source>
        <dbReference type="Proteomes" id="UP000029713"/>
    </source>
</evidence>
<dbReference type="InterPro" id="IPR010371">
    <property type="entry name" value="YBR137W-like"/>
</dbReference>
<dbReference type="InterPro" id="IPR038084">
    <property type="entry name" value="PduO/GlcC-like_sf"/>
</dbReference>
<dbReference type="EMBL" id="JPMX01000001">
    <property type="protein sequence ID" value="KGH48719.1"/>
    <property type="molecule type" value="Genomic_DNA"/>
</dbReference>
<dbReference type="AlphaFoldDB" id="A0A098YE12"/>
<comment type="caution">
    <text evidence="2">The sequence shown here is derived from an EMBL/GenBank/DDBJ whole genome shotgun (WGS) entry which is preliminary data.</text>
</comment>
<dbReference type="Proteomes" id="UP000029713">
    <property type="component" value="Unassembled WGS sequence"/>
</dbReference>
<evidence type="ECO:0000313" key="2">
    <source>
        <dbReference type="EMBL" id="KGH48719.1"/>
    </source>
</evidence>
<dbReference type="PANTHER" id="PTHR28255:SF1">
    <property type="entry name" value="UPF0303 PROTEIN YBR137W"/>
    <property type="match status" value="1"/>
</dbReference>
<dbReference type="RefSeq" id="WP_036332377.1">
    <property type="nucleotide sequence ID" value="NZ_JPMX01000001.1"/>
</dbReference>
<comment type="similarity">
    <text evidence="1">Belongs to the UPF0303 family.</text>
</comment>
<dbReference type="HAMAP" id="MF_00761">
    <property type="entry name" value="UPF0303"/>
    <property type="match status" value="1"/>
</dbReference>
<gene>
    <name evidence="2" type="ORF">IN07_00275</name>
</gene>
<dbReference type="Pfam" id="PF03928">
    <property type="entry name" value="HbpS-like"/>
    <property type="match status" value="1"/>
</dbReference>
<dbReference type="PIRSF" id="PIRSF008757">
    <property type="entry name" value="UCP008757"/>
    <property type="match status" value="1"/>
</dbReference>
<dbReference type="OrthoDB" id="9815315at2"/>
<proteinExistence type="inferred from homology"/>
<dbReference type="Gene3D" id="3.30.450.150">
    <property type="entry name" value="Haem-degrading domain"/>
    <property type="match status" value="1"/>
</dbReference>
<protein>
    <recommendedName>
        <fullName evidence="1">UPF0303 protein IN07_00275</fullName>
    </recommendedName>
</protein>
<dbReference type="PANTHER" id="PTHR28255">
    <property type="match status" value="1"/>
</dbReference>
<name>A0A098YE12_9ACTN</name>
<dbReference type="SUPFAM" id="SSF143744">
    <property type="entry name" value="GlcG-like"/>
    <property type="match status" value="1"/>
</dbReference>
<accession>A0A098YE12</accession>
<dbReference type="NCBIfam" id="NF002696">
    <property type="entry name" value="PRK02487.1-5"/>
    <property type="match status" value="1"/>
</dbReference>
<dbReference type="InterPro" id="IPR005624">
    <property type="entry name" value="PduO/GlcC-like"/>
</dbReference>
<evidence type="ECO:0000256" key="1">
    <source>
        <dbReference type="HAMAP-Rule" id="MF_00761"/>
    </source>
</evidence>
<reference evidence="2 3" key="1">
    <citation type="submission" date="2014-07" db="EMBL/GenBank/DDBJ databases">
        <title>Biosystematic studies on Modestobacter strains isolated from extreme hyper-arid desert soil and from historic building.</title>
        <authorList>
            <person name="Bukarasam K."/>
            <person name="Bull A."/>
            <person name="Girard G."/>
            <person name="van Wezel G."/>
            <person name="Goodfellow M."/>
        </authorList>
    </citation>
    <scope>NUCLEOTIDE SEQUENCE [LARGE SCALE GENOMIC DNA]</scope>
    <source>
        <strain evidence="2 3">KNN45-2b</strain>
    </source>
</reference>
<keyword evidence="3" id="KW-1185">Reference proteome</keyword>
<organism evidence="2 3">
    <name type="scientific">Modestobacter caceresii</name>
    <dbReference type="NCBI Taxonomy" id="1522368"/>
    <lineage>
        <taxon>Bacteria</taxon>
        <taxon>Bacillati</taxon>
        <taxon>Actinomycetota</taxon>
        <taxon>Actinomycetes</taxon>
        <taxon>Geodermatophilales</taxon>
        <taxon>Geodermatophilaceae</taxon>
        <taxon>Modestobacter</taxon>
    </lineage>
</organism>